<feature type="short sequence motif" description="'HIGH' region" evidence="10">
    <location>
        <begin position="9"/>
        <end position="19"/>
    </location>
</feature>
<dbReference type="GO" id="GO:0008270">
    <property type="term" value="F:zinc ion binding"/>
    <property type="evidence" value="ECO:0007669"/>
    <property type="project" value="UniProtKB-UniRule"/>
</dbReference>
<evidence type="ECO:0000256" key="5">
    <source>
        <dbReference type="ARBA" id="ARBA00022598"/>
    </source>
</evidence>
<evidence type="ECO:0000256" key="8">
    <source>
        <dbReference type="ARBA" id="ARBA00022917"/>
    </source>
</evidence>
<accession>A0A368HJ27</accession>
<feature type="domain" description="Aminoacyl-tRNA synthetase class I anticodon-binding" evidence="12">
    <location>
        <begin position="317"/>
        <end position="458"/>
    </location>
</feature>
<feature type="binding site" evidence="10">
    <location>
        <position position="238"/>
    </location>
    <ligand>
        <name>ATP</name>
        <dbReference type="ChEBI" id="CHEBI:30616"/>
    </ligand>
</feature>
<evidence type="ECO:0000313" key="13">
    <source>
        <dbReference type="EMBL" id="RCN59376.1"/>
    </source>
</evidence>
<dbReference type="PANTHER" id="PTHR43311:SF2">
    <property type="entry name" value="GLUTAMATE--TRNA LIGASE, MITOCHONDRIAL-RELATED"/>
    <property type="match status" value="1"/>
</dbReference>
<dbReference type="Gene3D" id="3.40.50.620">
    <property type="entry name" value="HUPs"/>
    <property type="match status" value="1"/>
</dbReference>
<keyword evidence="10" id="KW-0479">Metal-binding</keyword>
<dbReference type="CDD" id="cd00808">
    <property type="entry name" value="GluRS_core"/>
    <property type="match status" value="1"/>
</dbReference>
<dbReference type="GO" id="GO:0006424">
    <property type="term" value="P:glutamyl-tRNA aminoacylation"/>
    <property type="evidence" value="ECO:0007669"/>
    <property type="project" value="UniProtKB-UniRule"/>
</dbReference>
<dbReference type="InterPro" id="IPR008925">
    <property type="entry name" value="aa_tRNA-synth_I_cd-bd_sf"/>
</dbReference>
<dbReference type="HAMAP" id="MF_00022">
    <property type="entry name" value="Glu_tRNA_synth_type1"/>
    <property type="match status" value="1"/>
</dbReference>
<dbReference type="NCBIfam" id="TIGR00464">
    <property type="entry name" value="gltX_bact"/>
    <property type="match status" value="1"/>
</dbReference>
<feature type="binding site" evidence="10">
    <location>
        <position position="127"/>
    </location>
    <ligand>
        <name>Zn(2+)</name>
        <dbReference type="ChEBI" id="CHEBI:29105"/>
    </ligand>
</feature>
<dbReference type="FunFam" id="3.40.50.620:FF:000007">
    <property type="entry name" value="Glutamate--tRNA ligase"/>
    <property type="match status" value="1"/>
</dbReference>
<dbReference type="InterPro" id="IPR014729">
    <property type="entry name" value="Rossmann-like_a/b/a_fold"/>
</dbReference>
<keyword evidence="10" id="KW-0862">Zinc</keyword>
<evidence type="ECO:0000256" key="1">
    <source>
        <dbReference type="ARBA" id="ARBA00004496"/>
    </source>
</evidence>
<dbReference type="PRINTS" id="PR00987">
    <property type="entry name" value="TRNASYNTHGLU"/>
</dbReference>
<dbReference type="InterPro" id="IPR033910">
    <property type="entry name" value="GluRS_core"/>
</dbReference>
<feature type="binding site" evidence="10">
    <location>
        <position position="125"/>
    </location>
    <ligand>
        <name>Zn(2+)</name>
        <dbReference type="ChEBI" id="CHEBI:29105"/>
    </ligand>
</feature>
<proteinExistence type="inferred from homology"/>
<name>A0A368HJ27_9GAMM</name>
<evidence type="ECO:0000256" key="4">
    <source>
        <dbReference type="ARBA" id="ARBA00022490"/>
    </source>
</evidence>
<comment type="subunit">
    <text evidence="3 10">Monomer.</text>
</comment>
<dbReference type="InterPro" id="IPR020058">
    <property type="entry name" value="Glu/Gln-tRNA-synth_Ib_cat-dom"/>
</dbReference>
<dbReference type="InterPro" id="IPR049940">
    <property type="entry name" value="GluQ/Sye"/>
</dbReference>
<dbReference type="InterPro" id="IPR020752">
    <property type="entry name" value="Glu-tRNA-synth_I_codon-bd_sub1"/>
</dbReference>
<dbReference type="Pfam" id="PF19269">
    <property type="entry name" value="Anticodon_2"/>
    <property type="match status" value="1"/>
</dbReference>
<protein>
    <recommendedName>
        <fullName evidence="10">Glutamate--tRNA ligase</fullName>
        <ecNumber evidence="10">6.1.1.17</ecNumber>
    </recommendedName>
    <alternativeName>
        <fullName evidence="10">Glutamyl-tRNA synthetase</fullName>
        <shortName evidence="10">GluRS</shortName>
    </alternativeName>
</protein>
<feature type="short sequence motif" description="'KMSKS' region" evidence="10">
    <location>
        <begin position="235"/>
        <end position="239"/>
    </location>
</feature>
<keyword evidence="4 10" id="KW-0963">Cytoplasm</keyword>
<dbReference type="InterPro" id="IPR045462">
    <property type="entry name" value="aa-tRNA-synth_I_cd-bd"/>
</dbReference>
<evidence type="ECO:0000256" key="7">
    <source>
        <dbReference type="ARBA" id="ARBA00022840"/>
    </source>
</evidence>
<keyword evidence="7 10" id="KW-0067">ATP-binding</keyword>
<evidence type="ECO:0000256" key="2">
    <source>
        <dbReference type="ARBA" id="ARBA00007894"/>
    </source>
</evidence>
<dbReference type="PROSITE" id="PS00178">
    <property type="entry name" value="AA_TRNA_LIGASE_I"/>
    <property type="match status" value="1"/>
</dbReference>
<dbReference type="SUPFAM" id="SSF48163">
    <property type="entry name" value="An anticodon-binding domain of class I aminoacyl-tRNA synthetases"/>
    <property type="match status" value="1"/>
</dbReference>
<evidence type="ECO:0000313" key="14">
    <source>
        <dbReference type="Proteomes" id="UP000253250"/>
    </source>
</evidence>
<organism evidence="13 14">
    <name type="scientific">Acidiferrobacter thiooxydans</name>
    <dbReference type="NCBI Taxonomy" id="163359"/>
    <lineage>
        <taxon>Bacteria</taxon>
        <taxon>Pseudomonadati</taxon>
        <taxon>Pseudomonadota</taxon>
        <taxon>Gammaproteobacteria</taxon>
        <taxon>Acidiferrobacterales</taxon>
        <taxon>Acidiferrobacteraceae</taxon>
        <taxon>Acidiferrobacter</taxon>
    </lineage>
</organism>
<feature type="binding site" evidence="10">
    <location>
        <position position="100"/>
    </location>
    <ligand>
        <name>Zn(2+)</name>
        <dbReference type="ChEBI" id="CHEBI:29105"/>
    </ligand>
</feature>
<dbReference type="GO" id="GO:0004818">
    <property type="term" value="F:glutamate-tRNA ligase activity"/>
    <property type="evidence" value="ECO:0007669"/>
    <property type="project" value="UniProtKB-UniRule"/>
</dbReference>
<dbReference type="PANTHER" id="PTHR43311">
    <property type="entry name" value="GLUTAMATE--TRNA LIGASE"/>
    <property type="match status" value="1"/>
</dbReference>
<comment type="caution">
    <text evidence="13">The sequence shown here is derived from an EMBL/GenBank/DDBJ whole genome shotgun (WGS) entry which is preliminary data.</text>
</comment>
<dbReference type="Pfam" id="PF00749">
    <property type="entry name" value="tRNA-synt_1c"/>
    <property type="match status" value="1"/>
</dbReference>
<keyword evidence="8 10" id="KW-0648">Protein biosynthesis</keyword>
<comment type="catalytic activity">
    <reaction evidence="10">
        <text>tRNA(Glu) + L-glutamate + ATP = L-glutamyl-tRNA(Glu) + AMP + diphosphate</text>
        <dbReference type="Rhea" id="RHEA:23540"/>
        <dbReference type="Rhea" id="RHEA-COMP:9663"/>
        <dbReference type="Rhea" id="RHEA-COMP:9680"/>
        <dbReference type="ChEBI" id="CHEBI:29985"/>
        <dbReference type="ChEBI" id="CHEBI:30616"/>
        <dbReference type="ChEBI" id="CHEBI:33019"/>
        <dbReference type="ChEBI" id="CHEBI:78442"/>
        <dbReference type="ChEBI" id="CHEBI:78520"/>
        <dbReference type="ChEBI" id="CHEBI:456215"/>
        <dbReference type="EC" id="6.1.1.17"/>
    </reaction>
</comment>
<comment type="function">
    <text evidence="10">Catalyzes the attachment of glutamate to tRNA(Glu) in a two-step reaction: glutamate is first activated by ATP to form Glu-AMP and then transferred to the acceptor end of tRNA(Glu).</text>
</comment>
<evidence type="ECO:0000256" key="3">
    <source>
        <dbReference type="ARBA" id="ARBA00011245"/>
    </source>
</evidence>
<dbReference type="RefSeq" id="WP_114282722.1">
    <property type="nucleotide sequence ID" value="NZ_PSYR01000001.1"/>
</dbReference>
<dbReference type="GO" id="GO:0000049">
    <property type="term" value="F:tRNA binding"/>
    <property type="evidence" value="ECO:0007669"/>
    <property type="project" value="InterPro"/>
</dbReference>
<feature type="domain" description="Glutamyl/glutaminyl-tRNA synthetase class Ib catalytic" evidence="11">
    <location>
        <begin position="3"/>
        <end position="303"/>
    </location>
</feature>
<dbReference type="SUPFAM" id="SSF52374">
    <property type="entry name" value="Nucleotidylyl transferase"/>
    <property type="match status" value="1"/>
</dbReference>
<evidence type="ECO:0000259" key="12">
    <source>
        <dbReference type="Pfam" id="PF19269"/>
    </source>
</evidence>
<dbReference type="InterPro" id="IPR020751">
    <property type="entry name" value="aa-tRNA-synth_I_codon-bd_sub2"/>
</dbReference>
<keyword evidence="5 10" id="KW-0436">Ligase</keyword>
<evidence type="ECO:0000256" key="10">
    <source>
        <dbReference type="HAMAP-Rule" id="MF_00022"/>
    </source>
</evidence>
<dbReference type="Gene3D" id="1.10.10.350">
    <property type="match status" value="1"/>
</dbReference>
<comment type="similarity">
    <text evidence="2 10">Belongs to the class-I aminoacyl-tRNA synthetase family. Glutamate--tRNA ligase type 1 subfamily.</text>
</comment>
<feature type="binding site" evidence="10">
    <location>
        <position position="98"/>
    </location>
    <ligand>
        <name>Zn(2+)</name>
        <dbReference type="ChEBI" id="CHEBI:29105"/>
    </ligand>
</feature>
<dbReference type="Proteomes" id="UP000253250">
    <property type="component" value="Unassembled WGS sequence"/>
</dbReference>
<keyword evidence="6 10" id="KW-0547">Nucleotide-binding</keyword>
<dbReference type="OrthoDB" id="9807503at2"/>
<gene>
    <name evidence="10" type="primary">gltX</name>
    <name evidence="13" type="ORF">C4900_06685</name>
</gene>
<dbReference type="InterPro" id="IPR000924">
    <property type="entry name" value="Glu/Gln-tRNA-synth"/>
</dbReference>
<dbReference type="InterPro" id="IPR004527">
    <property type="entry name" value="Glu-tRNA-ligase_bac/mito"/>
</dbReference>
<dbReference type="EC" id="6.1.1.17" evidence="10"/>
<dbReference type="Gene3D" id="1.10.8.70">
    <property type="entry name" value="Glutamate-tRNA synthetase, class I, anticodon-binding domain 1"/>
    <property type="match status" value="1"/>
</dbReference>
<keyword evidence="14" id="KW-1185">Reference proteome</keyword>
<reference evidence="13 14" key="1">
    <citation type="submission" date="2018-02" db="EMBL/GenBank/DDBJ databases">
        <title>Insights into the biology of acidophilic members of the Acidiferrobacteraceae family derived from comparative genomic analyses.</title>
        <authorList>
            <person name="Issotta F."/>
            <person name="Thyssen C."/>
            <person name="Mena C."/>
            <person name="Moya A."/>
            <person name="Bellenberg S."/>
            <person name="Sproer C."/>
            <person name="Covarrubias P.C."/>
            <person name="Sand W."/>
            <person name="Quatrini R."/>
            <person name="Vera M."/>
        </authorList>
    </citation>
    <scope>NUCLEOTIDE SEQUENCE [LARGE SCALE GENOMIC DNA]</scope>
    <source>
        <strain evidence="14">m-1</strain>
    </source>
</reference>
<keyword evidence="9 10" id="KW-0030">Aminoacyl-tRNA synthetase</keyword>
<sequence>MTIRTRFAPSPTGYLHIGGARTALYSWLFARKHQGRFVLRIEDTDLERSTPESVAAILEGMAFLNLDYDEGPFYQTRRFDRYREVLSELIAHGHAYYCTCTKAELEEQRAAQMARKEKPRYDRRCRELGHGPSPEAVVRFKNPLTGEVVVDDAVKGRVVFRNDELDDLIIARSDGTPTYNFTVVVDDMDMDITHVIRGDDHLNNTPRQINMLRALDAKPPAYAHIPMILGEDGARLSKRHGAVSVMQYRDEGYLPEALINYLVRLGWAHGDQEIFTRAEMIALFDIKDVHAAAAAINPKKLLWLNQHYIKTLPAADIAERLRPFLVERGADPAAGPALTDVVLALRERAKTLVEMAAQALFFYHEQVTIDDPKNQAILANAPHAALTALAEALATQSTWTREAVHATLEAVATDQGLTFGKLAQPVRIAVTGSSVSPPIDVTCALLGRERCVSRLHAAVAQSLAFREARP</sequence>
<evidence type="ECO:0000256" key="6">
    <source>
        <dbReference type="ARBA" id="ARBA00022741"/>
    </source>
</evidence>
<dbReference type="EMBL" id="PSYR01000001">
    <property type="protein sequence ID" value="RCN59376.1"/>
    <property type="molecule type" value="Genomic_DNA"/>
</dbReference>
<dbReference type="AlphaFoldDB" id="A0A368HJ27"/>
<dbReference type="InterPro" id="IPR001412">
    <property type="entry name" value="aa-tRNA-synth_I_CS"/>
</dbReference>
<comment type="cofactor">
    <cofactor evidence="10">
        <name>Zn(2+)</name>
        <dbReference type="ChEBI" id="CHEBI:29105"/>
    </cofactor>
    <text evidence="10">Binds 1 zinc ion per subunit.</text>
</comment>
<dbReference type="GO" id="GO:0005829">
    <property type="term" value="C:cytosol"/>
    <property type="evidence" value="ECO:0007669"/>
    <property type="project" value="TreeGrafter"/>
</dbReference>
<comment type="subcellular location">
    <subcellularLocation>
        <location evidence="1 10">Cytoplasm</location>
    </subcellularLocation>
</comment>
<dbReference type="GO" id="GO:0005524">
    <property type="term" value="F:ATP binding"/>
    <property type="evidence" value="ECO:0007669"/>
    <property type="project" value="UniProtKB-UniRule"/>
</dbReference>
<evidence type="ECO:0000259" key="11">
    <source>
        <dbReference type="Pfam" id="PF00749"/>
    </source>
</evidence>
<evidence type="ECO:0000256" key="9">
    <source>
        <dbReference type="ARBA" id="ARBA00023146"/>
    </source>
</evidence>